<feature type="signal peptide" evidence="1">
    <location>
        <begin position="1"/>
        <end position="22"/>
    </location>
</feature>
<keyword evidence="1" id="KW-0732">Signal</keyword>
<comment type="caution">
    <text evidence="2">The sequence shown here is derived from an EMBL/GenBank/DDBJ whole genome shotgun (WGS) entry which is preliminary data.</text>
</comment>
<protein>
    <submittedName>
        <fullName evidence="2">Uncharacterized protein</fullName>
    </submittedName>
</protein>
<name>A0A8S9K4R6_BRACR</name>
<evidence type="ECO:0000256" key="1">
    <source>
        <dbReference type="SAM" id="SignalP"/>
    </source>
</evidence>
<accession>A0A8S9K4R6</accession>
<gene>
    <name evidence="2" type="ORF">F2Q70_00040045</name>
</gene>
<feature type="chain" id="PRO_5035933388" evidence="1">
    <location>
        <begin position="23"/>
        <end position="78"/>
    </location>
</feature>
<dbReference type="AlphaFoldDB" id="A0A8S9K4R6"/>
<dbReference type="EMBL" id="QGKY02000190">
    <property type="protein sequence ID" value="KAF2589870.1"/>
    <property type="molecule type" value="Genomic_DNA"/>
</dbReference>
<organism evidence="2">
    <name type="scientific">Brassica cretica</name>
    <name type="common">Mustard</name>
    <dbReference type="NCBI Taxonomy" id="69181"/>
    <lineage>
        <taxon>Eukaryota</taxon>
        <taxon>Viridiplantae</taxon>
        <taxon>Streptophyta</taxon>
        <taxon>Embryophyta</taxon>
        <taxon>Tracheophyta</taxon>
        <taxon>Spermatophyta</taxon>
        <taxon>Magnoliopsida</taxon>
        <taxon>eudicotyledons</taxon>
        <taxon>Gunneridae</taxon>
        <taxon>Pentapetalae</taxon>
        <taxon>rosids</taxon>
        <taxon>malvids</taxon>
        <taxon>Brassicales</taxon>
        <taxon>Brassicaceae</taxon>
        <taxon>Brassiceae</taxon>
        <taxon>Brassica</taxon>
    </lineage>
</organism>
<proteinExistence type="predicted"/>
<evidence type="ECO:0000313" key="2">
    <source>
        <dbReference type="EMBL" id="KAF2589870.1"/>
    </source>
</evidence>
<sequence>MNMDSSVLALVLFSSMFQGNIGMQILRPLHLMKPFDFETTRVFCKDVEVLMHAKTRAFDHYKGWSLYFADDPIHTDGR</sequence>
<reference evidence="2" key="1">
    <citation type="submission" date="2019-12" db="EMBL/GenBank/DDBJ databases">
        <title>Genome sequencing and annotation of Brassica cretica.</title>
        <authorList>
            <person name="Studholme D.J."/>
            <person name="Sarris P.F."/>
        </authorList>
    </citation>
    <scope>NUCLEOTIDE SEQUENCE</scope>
    <source>
        <strain evidence="2">PFS-102/07</strain>
        <tissue evidence="2">Leaf</tissue>
    </source>
</reference>